<dbReference type="InterPro" id="IPR001613">
    <property type="entry name" value="Flavin_amine_oxidase"/>
</dbReference>
<dbReference type="SUPFAM" id="SSF54373">
    <property type="entry name" value="FAD-linked reductases, C-terminal domain"/>
    <property type="match status" value="1"/>
</dbReference>
<comment type="similarity">
    <text evidence="2">Belongs to the flavin monoamine oxidase family.</text>
</comment>
<feature type="domain" description="Amine oxidase" evidence="5">
    <location>
        <begin position="5"/>
        <end position="98"/>
    </location>
</feature>
<dbReference type="PANTHER" id="PTHR43563">
    <property type="entry name" value="AMINE OXIDASE"/>
    <property type="match status" value="1"/>
</dbReference>
<dbReference type="InterPro" id="IPR036188">
    <property type="entry name" value="FAD/NAD-bd_sf"/>
</dbReference>
<dbReference type="PRINTS" id="PR00757">
    <property type="entry name" value="AMINEOXDASEF"/>
</dbReference>
<evidence type="ECO:0000256" key="1">
    <source>
        <dbReference type="ARBA" id="ARBA00001974"/>
    </source>
</evidence>
<dbReference type="PANTHER" id="PTHR43563:SF1">
    <property type="entry name" value="AMINE OXIDASE [FLAVIN-CONTAINING] B"/>
    <property type="match status" value="1"/>
</dbReference>
<protein>
    <submittedName>
        <fullName evidence="6">Amine oxidase [flavin-containing]</fullName>
        <ecNumber evidence="6">1.4.3.4</ecNumber>
    </submittedName>
</protein>
<dbReference type="EC" id="1.4.3.4" evidence="6"/>
<organism evidence="6">
    <name type="scientific">uncultured Rubrobacteraceae bacterium</name>
    <dbReference type="NCBI Taxonomy" id="349277"/>
    <lineage>
        <taxon>Bacteria</taxon>
        <taxon>Bacillati</taxon>
        <taxon>Actinomycetota</taxon>
        <taxon>Rubrobacteria</taxon>
        <taxon>Rubrobacterales</taxon>
        <taxon>Rubrobacteraceae</taxon>
        <taxon>environmental samples</taxon>
    </lineage>
</organism>
<reference evidence="6" key="1">
    <citation type="submission" date="2020-02" db="EMBL/GenBank/DDBJ databases">
        <authorList>
            <person name="Meier V. D."/>
        </authorList>
    </citation>
    <scope>NUCLEOTIDE SEQUENCE</scope>
    <source>
        <strain evidence="6">AVDCRST_MAG82</strain>
    </source>
</reference>
<accession>A0A6J4PI05</accession>
<dbReference type="AlphaFoldDB" id="A0A6J4PI05"/>
<name>A0A6J4PI05_9ACTN</name>
<evidence type="ECO:0000313" key="6">
    <source>
        <dbReference type="EMBL" id="CAA9411435.1"/>
    </source>
</evidence>
<dbReference type="Pfam" id="PF01593">
    <property type="entry name" value="Amino_oxidase"/>
    <property type="match status" value="1"/>
</dbReference>
<evidence type="ECO:0000256" key="4">
    <source>
        <dbReference type="PIRSR" id="PIRSR601613-1"/>
    </source>
</evidence>
<dbReference type="InterPro" id="IPR050703">
    <property type="entry name" value="Flavin_MAO"/>
</dbReference>
<evidence type="ECO:0000259" key="5">
    <source>
        <dbReference type="Pfam" id="PF01593"/>
    </source>
</evidence>
<proteinExistence type="inferred from homology"/>
<feature type="binding site" evidence="4">
    <location>
        <position position="74"/>
    </location>
    <ligand>
        <name>FAD</name>
        <dbReference type="ChEBI" id="CHEBI:57692"/>
    </ligand>
</feature>
<dbReference type="Gene3D" id="3.50.50.60">
    <property type="entry name" value="FAD/NAD(P)-binding domain"/>
    <property type="match status" value="1"/>
</dbReference>
<gene>
    <name evidence="6" type="ORF">AVDCRST_MAG82-813</name>
</gene>
<dbReference type="GO" id="GO:0097621">
    <property type="term" value="F:monoamine oxidase activity"/>
    <property type="evidence" value="ECO:0007669"/>
    <property type="project" value="UniProtKB-EC"/>
</dbReference>
<keyword evidence="3 6" id="KW-0560">Oxidoreductase</keyword>
<comment type="cofactor">
    <cofactor evidence="1">
        <name>FAD</name>
        <dbReference type="ChEBI" id="CHEBI:57692"/>
    </cofactor>
</comment>
<evidence type="ECO:0000256" key="2">
    <source>
        <dbReference type="ARBA" id="ARBA00005995"/>
    </source>
</evidence>
<sequence length="100" mass="11116">MELLAEERRGLILSVFAKFFGPRAADPNEYVERDWAAEEWSRGCYGGRFGGGVWTGYGEALREPVGLTHWAGTETAEVWNGYMDGAIRSGERTAREVLTA</sequence>
<evidence type="ECO:0000256" key="3">
    <source>
        <dbReference type="ARBA" id="ARBA00023002"/>
    </source>
</evidence>
<dbReference type="EMBL" id="CADCVA010000107">
    <property type="protein sequence ID" value="CAA9411435.1"/>
    <property type="molecule type" value="Genomic_DNA"/>
</dbReference>
<dbReference type="InterPro" id="IPR002937">
    <property type="entry name" value="Amino_oxidase"/>
</dbReference>
<dbReference type="SUPFAM" id="SSF51905">
    <property type="entry name" value="FAD/NAD(P)-binding domain"/>
    <property type="match status" value="1"/>
</dbReference>